<dbReference type="EMBL" id="DF973643">
    <property type="protein sequence ID" value="GAU36828.1"/>
    <property type="molecule type" value="Genomic_DNA"/>
</dbReference>
<dbReference type="Pfam" id="PF00067">
    <property type="entry name" value="p450"/>
    <property type="match status" value="1"/>
</dbReference>
<dbReference type="Proteomes" id="UP000242715">
    <property type="component" value="Unassembled WGS sequence"/>
</dbReference>
<proteinExistence type="predicted"/>
<sequence length="310" mass="35395">MTPLFYYSLLSLTFIITIKILLKIQSRRLKNLPPGPPTIPIIGNLHLLKHPIHRTITTLSQKYGDLISLWFGSRLVVVVSSPSLVQECFTKNDIILANRPKFITGKYIFYDYTTLGSASYGDHWRNLRRITTLDVLSNNRLNSFLGVRSDEVNRLVQKLLKDVTSGGDNFTNVDLRPRLTEMTFNAMMRMISGKRYYGDDGDVTDVEEAKQFREIISEIMSLLGANNKGDFLPLLRFFDLDNLEKRCKRIAKRADAFLEGLIEEHRSGNHSSDGNTMIDNLLKLGELQPEYYSNHVIKGLIQVIKCSTFS</sequence>
<protein>
    <recommendedName>
        <fullName evidence="9">Cytochrome P450</fullName>
    </recommendedName>
</protein>
<evidence type="ECO:0000256" key="5">
    <source>
        <dbReference type="ARBA" id="ARBA00023033"/>
    </source>
</evidence>
<evidence type="ECO:0008006" key="9">
    <source>
        <dbReference type="Google" id="ProtNLM"/>
    </source>
</evidence>
<dbReference type="AlphaFoldDB" id="A0A2Z6MW78"/>
<dbReference type="OrthoDB" id="1055148at2759"/>
<feature type="transmembrane region" description="Helical" evidence="6">
    <location>
        <begin position="6"/>
        <end position="22"/>
    </location>
</feature>
<evidence type="ECO:0000256" key="6">
    <source>
        <dbReference type="SAM" id="Phobius"/>
    </source>
</evidence>
<evidence type="ECO:0000256" key="2">
    <source>
        <dbReference type="ARBA" id="ARBA00022723"/>
    </source>
</evidence>
<dbReference type="Gene3D" id="1.10.630.10">
    <property type="entry name" value="Cytochrome P450"/>
    <property type="match status" value="1"/>
</dbReference>
<evidence type="ECO:0000256" key="1">
    <source>
        <dbReference type="ARBA" id="ARBA00022617"/>
    </source>
</evidence>
<dbReference type="GO" id="GO:0005506">
    <property type="term" value="F:iron ion binding"/>
    <property type="evidence" value="ECO:0007669"/>
    <property type="project" value="InterPro"/>
</dbReference>
<dbReference type="PRINTS" id="PR00463">
    <property type="entry name" value="EP450I"/>
</dbReference>
<keyword evidence="5" id="KW-0503">Monooxygenase</keyword>
<evidence type="ECO:0000313" key="8">
    <source>
        <dbReference type="Proteomes" id="UP000242715"/>
    </source>
</evidence>
<name>A0A2Z6MW78_TRISU</name>
<dbReference type="SUPFAM" id="SSF48264">
    <property type="entry name" value="Cytochrome P450"/>
    <property type="match status" value="1"/>
</dbReference>
<dbReference type="InterPro" id="IPR036396">
    <property type="entry name" value="Cyt_P450_sf"/>
</dbReference>
<gene>
    <name evidence="7" type="ORF">TSUD_320650</name>
</gene>
<keyword evidence="6" id="KW-1133">Transmembrane helix</keyword>
<organism evidence="7 8">
    <name type="scientific">Trifolium subterraneum</name>
    <name type="common">Subterranean clover</name>
    <dbReference type="NCBI Taxonomy" id="3900"/>
    <lineage>
        <taxon>Eukaryota</taxon>
        <taxon>Viridiplantae</taxon>
        <taxon>Streptophyta</taxon>
        <taxon>Embryophyta</taxon>
        <taxon>Tracheophyta</taxon>
        <taxon>Spermatophyta</taxon>
        <taxon>Magnoliopsida</taxon>
        <taxon>eudicotyledons</taxon>
        <taxon>Gunneridae</taxon>
        <taxon>Pentapetalae</taxon>
        <taxon>rosids</taxon>
        <taxon>fabids</taxon>
        <taxon>Fabales</taxon>
        <taxon>Fabaceae</taxon>
        <taxon>Papilionoideae</taxon>
        <taxon>50 kb inversion clade</taxon>
        <taxon>NPAAA clade</taxon>
        <taxon>Hologalegina</taxon>
        <taxon>IRL clade</taxon>
        <taxon>Trifolieae</taxon>
        <taxon>Trifolium</taxon>
    </lineage>
</organism>
<keyword evidence="3" id="KW-0560">Oxidoreductase</keyword>
<keyword evidence="6" id="KW-0472">Membrane</keyword>
<dbReference type="GO" id="GO:0016705">
    <property type="term" value="F:oxidoreductase activity, acting on paired donors, with incorporation or reduction of molecular oxygen"/>
    <property type="evidence" value="ECO:0007669"/>
    <property type="project" value="InterPro"/>
</dbReference>
<keyword evidence="1" id="KW-0349">Heme</keyword>
<keyword evidence="4" id="KW-0408">Iron</keyword>
<dbReference type="PANTHER" id="PTHR47947:SF24">
    <property type="entry name" value="ISOFLAVONE 2'-HYDROXYLASE-LIKE"/>
    <property type="match status" value="1"/>
</dbReference>
<keyword evidence="6" id="KW-0812">Transmembrane</keyword>
<reference evidence="8" key="1">
    <citation type="journal article" date="2017" name="Front. Plant Sci.">
        <title>Climate Clever Clovers: New Paradigm to Reduce the Environmental Footprint of Ruminants by Breeding Low Methanogenic Forages Utilizing Haplotype Variation.</title>
        <authorList>
            <person name="Kaur P."/>
            <person name="Appels R."/>
            <person name="Bayer P.E."/>
            <person name="Keeble-Gagnere G."/>
            <person name="Wang J."/>
            <person name="Hirakawa H."/>
            <person name="Shirasawa K."/>
            <person name="Vercoe P."/>
            <person name="Stefanova K."/>
            <person name="Durmic Z."/>
            <person name="Nichols P."/>
            <person name="Revell C."/>
            <person name="Isobe S.N."/>
            <person name="Edwards D."/>
            <person name="Erskine W."/>
        </authorList>
    </citation>
    <scope>NUCLEOTIDE SEQUENCE [LARGE SCALE GENOMIC DNA]</scope>
    <source>
        <strain evidence="8">cv. Daliak</strain>
    </source>
</reference>
<dbReference type="InterPro" id="IPR002401">
    <property type="entry name" value="Cyt_P450_E_grp-I"/>
</dbReference>
<accession>A0A2Z6MW78</accession>
<keyword evidence="8" id="KW-1185">Reference proteome</keyword>
<keyword evidence="2" id="KW-0479">Metal-binding</keyword>
<evidence type="ECO:0000313" key="7">
    <source>
        <dbReference type="EMBL" id="GAU36828.1"/>
    </source>
</evidence>
<evidence type="ECO:0000256" key="3">
    <source>
        <dbReference type="ARBA" id="ARBA00023002"/>
    </source>
</evidence>
<dbReference type="InterPro" id="IPR001128">
    <property type="entry name" value="Cyt_P450"/>
</dbReference>
<dbReference type="InterPro" id="IPR050651">
    <property type="entry name" value="Plant_Cytochrome_P450_Monoox"/>
</dbReference>
<dbReference type="GO" id="GO:0004497">
    <property type="term" value="F:monooxygenase activity"/>
    <property type="evidence" value="ECO:0007669"/>
    <property type="project" value="UniProtKB-KW"/>
</dbReference>
<dbReference type="PANTHER" id="PTHR47947">
    <property type="entry name" value="CYTOCHROME P450 82C3-RELATED"/>
    <property type="match status" value="1"/>
</dbReference>
<evidence type="ECO:0000256" key="4">
    <source>
        <dbReference type="ARBA" id="ARBA00023004"/>
    </source>
</evidence>
<dbReference type="GO" id="GO:0020037">
    <property type="term" value="F:heme binding"/>
    <property type="evidence" value="ECO:0007669"/>
    <property type="project" value="InterPro"/>
</dbReference>